<dbReference type="PRINTS" id="PR00625">
    <property type="entry name" value="JDOMAIN"/>
</dbReference>
<evidence type="ECO:0000256" key="2">
    <source>
        <dbReference type="ARBA" id="ARBA00022803"/>
    </source>
</evidence>
<feature type="domain" description="J" evidence="4">
    <location>
        <begin position="389"/>
        <end position="459"/>
    </location>
</feature>
<dbReference type="Gene3D" id="1.10.287.110">
    <property type="entry name" value="DnaJ domain"/>
    <property type="match status" value="1"/>
</dbReference>
<keyword evidence="1" id="KW-0677">Repeat</keyword>
<reference evidence="5 6" key="1">
    <citation type="journal article" date="2021" name="Genome Biol.">
        <title>AFLAP: assembly-free linkage analysis pipeline using k-mers from genome sequencing data.</title>
        <authorList>
            <person name="Fletcher K."/>
            <person name="Zhang L."/>
            <person name="Gil J."/>
            <person name="Han R."/>
            <person name="Cavanaugh K."/>
            <person name="Michelmore R."/>
        </authorList>
    </citation>
    <scope>NUCLEOTIDE SEQUENCE [LARGE SCALE GENOMIC DNA]</scope>
    <source>
        <strain evidence="5 6">SF5</strain>
    </source>
</reference>
<dbReference type="Pfam" id="PF14559">
    <property type="entry name" value="TPR_19"/>
    <property type="match status" value="1"/>
</dbReference>
<dbReference type="RefSeq" id="XP_067815010.1">
    <property type="nucleotide sequence ID" value="XM_067963875.1"/>
</dbReference>
<feature type="repeat" description="TPR" evidence="3">
    <location>
        <begin position="6"/>
        <end position="39"/>
    </location>
</feature>
<gene>
    <name evidence="5" type="ORF">CCR75_005800</name>
</gene>
<dbReference type="Pfam" id="PF00226">
    <property type="entry name" value="DnaJ"/>
    <property type="match status" value="1"/>
</dbReference>
<dbReference type="InterPro" id="IPR018253">
    <property type="entry name" value="DnaJ_domain_CS"/>
</dbReference>
<dbReference type="SMART" id="SM00028">
    <property type="entry name" value="TPR"/>
    <property type="match status" value="8"/>
</dbReference>
<sequence length="510" mass="56841">MTDAAAEEFKSQGNELYKRGDYQRAVEKYTQAIDAAPTVVAYYGNRAAANFMLGKHKDVVTDCNRAIVFDPLYIKGYVRKAKAQLALVRSNDVYIYDDWFRVSLTILCAIKGENDAAIKTYQTGLVRDPNNSTLLNEKRTLEMALDKFQRGKEYVAAGRFSQAVNVLDGAAQVCLGSNQIKLLRGEALIGCERFDEAFALLTQLMRTNPSNPELLFLRARCLYYQGEFSTAIKHLQQALRSDPDNSKCMKEIKRIRQLESSKEDANNAFKAGKMSEAVDLYTACLSIDPKNKSFNSKIHCNRANALSRLNRHEEAIKDCDKAVYYDHGYAKAYLRKAACLKALGGLENLEQALRVYDQASKLVGGDAQRDIQSHIRQTKLDIKKAKRKDYYKILNVTQSATEADIKKAYKRLALKYHPDRHAGKSDEQKAEAEASFKDIGEAYAVLSDAQKRQRYDSGVDLEDLDSEFSGGGMGGGMNGVDPSQIFQMFFGGGGGMGSMGGMGGQRYHFG</sequence>
<dbReference type="PROSITE" id="PS50005">
    <property type="entry name" value="TPR"/>
    <property type="match status" value="2"/>
</dbReference>
<evidence type="ECO:0000256" key="3">
    <source>
        <dbReference type="PROSITE-ProRule" id="PRU00339"/>
    </source>
</evidence>
<dbReference type="SUPFAM" id="SSF48452">
    <property type="entry name" value="TPR-like"/>
    <property type="match status" value="1"/>
</dbReference>
<dbReference type="KEGG" id="blac:94349546"/>
<protein>
    <recommendedName>
        <fullName evidence="4">J domain-containing protein</fullName>
    </recommendedName>
</protein>
<dbReference type="PANTHER" id="PTHR45188:SF2">
    <property type="entry name" value="DNAJ HOMOLOG SUBFAMILY C MEMBER 7"/>
    <property type="match status" value="1"/>
</dbReference>
<dbReference type="SMART" id="SM00271">
    <property type="entry name" value="DnaJ"/>
    <property type="match status" value="1"/>
</dbReference>
<dbReference type="PROSITE" id="PS00636">
    <property type="entry name" value="DNAJ_1"/>
    <property type="match status" value="1"/>
</dbReference>
<proteinExistence type="predicted"/>
<dbReference type="InterPro" id="IPR001623">
    <property type="entry name" value="DnaJ_domain"/>
</dbReference>
<dbReference type="Gene3D" id="1.25.40.10">
    <property type="entry name" value="Tetratricopeptide repeat domain"/>
    <property type="match status" value="2"/>
</dbReference>
<dbReference type="OrthoDB" id="765884at2759"/>
<comment type="caution">
    <text evidence="5">The sequence shown here is derived from an EMBL/GenBank/DDBJ whole genome shotgun (WGS) entry which is preliminary data.</text>
</comment>
<dbReference type="PROSITE" id="PS50076">
    <property type="entry name" value="DNAJ_2"/>
    <property type="match status" value="1"/>
</dbReference>
<keyword evidence="2 3" id="KW-0802">TPR repeat</keyword>
<name>A0A976FF52_BRELC</name>
<dbReference type="CDD" id="cd06257">
    <property type="entry name" value="DnaJ"/>
    <property type="match status" value="1"/>
</dbReference>
<dbReference type="GeneID" id="94349546"/>
<dbReference type="PANTHER" id="PTHR45188">
    <property type="entry name" value="DNAJ PROTEIN P58IPK HOMOLOG"/>
    <property type="match status" value="1"/>
</dbReference>
<feature type="repeat" description="TPR" evidence="3">
    <location>
        <begin position="212"/>
        <end position="245"/>
    </location>
</feature>
<evidence type="ECO:0000313" key="5">
    <source>
        <dbReference type="EMBL" id="TDH65511.1"/>
    </source>
</evidence>
<dbReference type="Proteomes" id="UP000294530">
    <property type="component" value="Unassembled WGS sequence"/>
</dbReference>
<evidence type="ECO:0000313" key="6">
    <source>
        <dbReference type="Proteomes" id="UP000294530"/>
    </source>
</evidence>
<dbReference type="InterPro" id="IPR011990">
    <property type="entry name" value="TPR-like_helical_dom_sf"/>
</dbReference>
<dbReference type="Pfam" id="PF13432">
    <property type="entry name" value="TPR_16"/>
    <property type="match status" value="1"/>
</dbReference>
<dbReference type="InterPro" id="IPR036869">
    <property type="entry name" value="J_dom_sf"/>
</dbReference>
<dbReference type="EMBL" id="SHOA02000001">
    <property type="protein sequence ID" value="TDH65511.1"/>
    <property type="molecule type" value="Genomic_DNA"/>
</dbReference>
<evidence type="ECO:0000259" key="4">
    <source>
        <dbReference type="PROSITE" id="PS50076"/>
    </source>
</evidence>
<evidence type="ECO:0000256" key="1">
    <source>
        <dbReference type="ARBA" id="ARBA00022737"/>
    </source>
</evidence>
<accession>A0A976FF52</accession>
<dbReference type="SUPFAM" id="SSF46565">
    <property type="entry name" value="Chaperone J-domain"/>
    <property type="match status" value="1"/>
</dbReference>
<dbReference type="AlphaFoldDB" id="A0A976FF52"/>
<dbReference type="Pfam" id="PF00515">
    <property type="entry name" value="TPR_1"/>
    <property type="match status" value="1"/>
</dbReference>
<organism evidence="5 6">
    <name type="scientific">Bremia lactucae</name>
    <name type="common">Lettuce downy mildew</name>
    <dbReference type="NCBI Taxonomy" id="4779"/>
    <lineage>
        <taxon>Eukaryota</taxon>
        <taxon>Sar</taxon>
        <taxon>Stramenopiles</taxon>
        <taxon>Oomycota</taxon>
        <taxon>Peronosporomycetes</taxon>
        <taxon>Peronosporales</taxon>
        <taxon>Peronosporaceae</taxon>
        <taxon>Bremia</taxon>
    </lineage>
</organism>
<keyword evidence="6" id="KW-1185">Reference proteome</keyword>
<dbReference type="InterPro" id="IPR019734">
    <property type="entry name" value="TPR_rpt"/>
</dbReference>